<protein>
    <submittedName>
        <fullName evidence="1">Uncharacterized protein</fullName>
    </submittedName>
</protein>
<keyword evidence="2" id="KW-1185">Reference proteome</keyword>
<sequence length="148" mass="17813">MDKKLTSCSRLSTFQVNKRGATSKFDTNASLLARREKIFDLINKHIDIQEVMENEDVEFEHKFEEKFSHLLQLHRDKLRSVSNEEDQRKLVYDIKDRIKKTIEECNQERENNENIKVKIDRFNGILNEIKEPNKEEEEYKKKKDELNL</sequence>
<organism evidence="1 2">
    <name type="scientific">Meloidogyne graminicola</name>
    <dbReference type="NCBI Taxonomy" id="189291"/>
    <lineage>
        <taxon>Eukaryota</taxon>
        <taxon>Metazoa</taxon>
        <taxon>Ecdysozoa</taxon>
        <taxon>Nematoda</taxon>
        <taxon>Chromadorea</taxon>
        <taxon>Rhabditida</taxon>
        <taxon>Tylenchina</taxon>
        <taxon>Tylenchomorpha</taxon>
        <taxon>Tylenchoidea</taxon>
        <taxon>Meloidogynidae</taxon>
        <taxon>Meloidogyninae</taxon>
        <taxon>Meloidogyne</taxon>
    </lineage>
</organism>
<dbReference type="AlphaFoldDB" id="A0A8S9ZLV9"/>
<evidence type="ECO:0000313" key="1">
    <source>
        <dbReference type="EMBL" id="KAF7634275.1"/>
    </source>
</evidence>
<proteinExistence type="predicted"/>
<accession>A0A8S9ZLV9</accession>
<evidence type="ECO:0000313" key="2">
    <source>
        <dbReference type="Proteomes" id="UP000605970"/>
    </source>
</evidence>
<dbReference type="EMBL" id="JABEBT010000061">
    <property type="protein sequence ID" value="KAF7634275.1"/>
    <property type="molecule type" value="Genomic_DNA"/>
</dbReference>
<comment type="caution">
    <text evidence="1">The sequence shown here is derived from an EMBL/GenBank/DDBJ whole genome shotgun (WGS) entry which is preliminary data.</text>
</comment>
<gene>
    <name evidence="1" type="ORF">Mgra_00006353</name>
</gene>
<dbReference type="Proteomes" id="UP000605970">
    <property type="component" value="Unassembled WGS sequence"/>
</dbReference>
<name>A0A8S9ZLV9_9BILA</name>
<reference evidence="1" key="1">
    <citation type="journal article" date="2020" name="Ecol. Evol.">
        <title>Genome structure and content of the rice root-knot nematode (Meloidogyne graminicola).</title>
        <authorList>
            <person name="Phan N.T."/>
            <person name="Danchin E.G.J."/>
            <person name="Klopp C."/>
            <person name="Perfus-Barbeoch L."/>
            <person name="Kozlowski D.K."/>
            <person name="Koutsovoulos G.D."/>
            <person name="Lopez-Roques C."/>
            <person name="Bouchez O."/>
            <person name="Zahm M."/>
            <person name="Besnard G."/>
            <person name="Bellafiore S."/>
        </authorList>
    </citation>
    <scope>NUCLEOTIDE SEQUENCE</scope>
    <source>
        <strain evidence="1">VN-18</strain>
    </source>
</reference>